<dbReference type="GO" id="GO:0009451">
    <property type="term" value="P:RNA modification"/>
    <property type="evidence" value="ECO:0007669"/>
    <property type="project" value="InterPro"/>
</dbReference>
<dbReference type="FunFam" id="1.25.40.10:FF:000205">
    <property type="entry name" value="Pentatricopeptide repeat-containing protein, mitochondrial"/>
    <property type="match status" value="1"/>
</dbReference>
<keyword evidence="5" id="KW-1185">Reference proteome</keyword>
<dbReference type="PANTHER" id="PTHR47926:SF372">
    <property type="entry name" value="PENTATRICOPEPTIDE REPEAT-CONTAINING PROTEIN"/>
    <property type="match status" value="1"/>
</dbReference>
<dbReference type="FunFam" id="1.25.40.10:FF:000158">
    <property type="entry name" value="pentatricopeptide repeat-containing protein At2g33680"/>
    <property type="match status" value="1"/>
</dbReference>
<reference evidence="4 5" key="1">
    <citation type="journal article" date="2021" name="Nat. Commun.">
        <title>Incipient diploidization of the medicinal plant Perilla within 10,000 years.</title>
        <authorList>
            <person name="Zhang Y."/>
            <person name="Shen Q."/>
            <person name="Leng L."/>
            <person name="Zhang D."/>
            <person name="Chen S."/>
            <person name="Shi Y."/>
            <person name="Ning Z."/>
            <person name="Chen S."/>
        </authorList>
    </citation>
    <scope>NUCLEOTIDE SEQUENCE [LARGE SCALE GENOMIC DNA]</scope>
    <source>
        <strain evidence="5">cv. PC099</strain>
    </source>
</reference>
<feature type="repeat" description="PPR" evidence="3">
    <location>
        <begin position="165"/>
        <end position="199"/>
    </location>
</feature>
<feature type="repeat" description="PPR" evidence="3">
    <location>
        <begin position="64"/>
        <end position="98"/>
    </location>
</feature>
<sequence length="718" mass="80394">MRALQLLAEAAPPTLSNVAAAHCEAIKLSLIADIYTSNKLISGYAKCKELSSSLNVFDEMPHRDTASWNTVISAHVNSGNFFSAWEVLKSMKGLGFLFDGYSFGSMLKGVAASGGLMYGRQVHSDIVKMGFDDNVYAASALLDMYAKCSRVEDANKVFRYMKERNTVSWNALIRGFAEMGNLRRCLELFRCMKIESVRVDDATFAPILTLLSGVDFYELARQIHGSIMKRGLEHENTVLNATITAYAECGCIGDAQKVFDSAEQYRDLVTWNSMLAAYLEHDLEECGFSIFLDMMRLRLKVDVYTCSSIISISSGDAKKTLGKSLHCLVIKRGLEQATQVSNALISMYLRSDSQNMEDALRVFEHIDVKDHVSWNTILSGLSQIGLSENALRVFQQMHIDYLIIDQYAFAAVLRSCSELATVSLGRQIHVLVVKSGLEENEFVASALIFMYSKCGIIEDAWQSFETSYKESSVTWNSVIFAYAQHGQGKVALDLFYLMTQRHVKLDHVTFVAALTACSHIGLVDEGLNLLKSMESEYGVPPQMENYACAIDLLGRAGRLMEAKELINEMPFKPDVMVWKTLLGASRACGDIQLATQVADNLLELDPGDHCTYVLLSDMYGHLKKWDEKANMKRLMREKRVKKVPGWSWIELHRDVHAFNADDHSHPDSLEIYQALEELTNEMRNSDDALIKDIHLDDLNLANGNQTVGSDVFIQAEQL</sequence>
<dbReference type="InterPro" id="IPR002885">
    <property type="entry name" value="PPR_rpt"/>
</dbReference>
<evidence type="ECO:0000256" key="3">
    <source>
        <dbReference type="PROSITE-ProRule" id="PRU00708"/>
    </source>
</evidence>
<dbReference type="InterPro" id="IPR011990">
    <property type="entry name" value="TPR-like_helical_dom_sf"/>
</dbReference>
<dbReference type="InterPro" id="IPR046960">
    <property type="entry name" value="PPR_At4g14850-like_plant"/>
</dbReference>
<dbReference type="AlphaFoldDB" id="A0AAD4JLY6"/>
<dbReference type="GO" id="GO:0003723">
    <property type="term" value="F:RNA binding"/>
    <property type="evidence" value="ECO:0007669"/>
    <property type="project" value="InterPro"/>
</dbReference>
<dbReference type="GO" id="GO:0005739">
    <property type="term" value="C:mitochondrion"/>
    <property type="evidence" value="ECO:0007669"/>
    <property type="project" value="UniProtKB-ARBA"/>
</dbReference>
<dbReference type="Proteomes" id="UP001190926">
    <property type="component" value="Unassembled WGS sequence"/>
</dbReference>
<dbReference type="FunFam" id="1.25.40.10:FF:000351">
    <property type="entry name" value="Pentatricopeptide repeat-containing protein"/>
    <property type="match status" value="1"/>
</dbReference>
<accession>A0AAD4JLY6</accession>
<evidence type="ECO:0000313" key="4">
    <source>
        <dbReference type="EMBL" id="KAH6836282.1"/>
    </source>
</evidence>
<dbReference type="InterPro" id="IPR046848">
    <property type="entry name" value="E_motif"/>
</dbReference>
<keyword evidence="1" id="KW-0677">Repeat</keyword>
<comment type="similarity">
    <text evidence="2">Belongs to the PPR family. PCMP-E subfamily.</text>
</comment>
<comment type="caution">
    <text evidence="4">The sequence shown here is derived from an EMBL/GenBank/DDBJ whole genome shotgun (WGS) entry which is preliminary data.</text>
</comment>
<name>A0AAD4JLY6_PERFH</name>
<dbReference type="Gene3D" id="1.25.40.10">
    <property type="entry name" value="Tetratricopeptide repeat domain"/>
    <property type="match status" value="6"/>
</dbReference>
<dbReference type="GO" id="GO:0099402">
    <property type="term" value="P:plant organ development"/>
    <property type="evidence" value="ECO:0007669"/>
    <property type="project" value="UniProtKB-ARBA"/>
</dbReference>
<feature type="repeat" description="PPR" evidence="3">
    <location>
        <begin position="267"/>
        <end position="301"/>
    </location>
</feature>
<feature type="repeat" description="PPR" evidence="3">
    <location>
        <begin position="471"/>
        <end position="505"/>
    </location>
</feature>
<dbReference type="Pfam" id="PF01535">
    <property type="entry name" value="PPR"/>
    <property type="match status" value="6"/>
</dbReference>
<gene>
    <name evidence="4" type="ORF">C2S53_001148</name>
</gene>
<evidence type="ECO:0000256" key="1">
    <source>
        <dbReference type="ARBA" id="ARBA00022737"/>
    </source>
</evidence>
<organism evidence="4 5">
    <name type="scientific">Perilla frutescens var. hirtella</name>
    <name type="common">Perilla citriodora</name>
    <name type="synonym">Perilla setoyensis</name>
    <dbReference type="NCBI Taxonomy" id="608512"/>
    <lineage>
        <taxon>Eukaryota</taxon>
        <taxon>Viridiplantae</taxon>
        <taxon>Streptophyta</taxon>
        <taxon>Embryophyta</taxon>
        <taxon>Tracheophyta</taxon>
        <taxon>Spermatophyta</taxon>
        <taxon>Magnoliopsida</taxon>
        <taxon>eudicotyledons</taxon>
        <taxon>Gunneridae</taxon>
        <taxon>Pentapetalae</taxon>
        <taxon>asterids</taxon>
        <taxon>lamiids</taxon>
        <taxon>Lamiales</taxon>
        <taxon>Lamiaceae</taxon>
        <taxon>Nepetoideae</taxon>
        <taxon>Elsholtzieae</taxon>
        <taxon>Perilla</taxon>
    </lineage>
</organism>
<feature type="repeat" description="PPR" evidence="3">
    <location>
        <begin position="134"/>
        <end position="164"/>
    </location>
</feature>
<dbReference type="PANTHER" id="PTHR47926">
    <property type="entry name" value="PENTATRICOPEPTIDE REPEAT-CONTAINING PROTEIN"/>
    <property type="match status" value="1"/>
</dbReference>
<dbReference type="EMBL" id="SDAM02000020">
    <property type="protein sequence ID" value="KAH6836282.1"/>
    <property type="molecule type" value="Genomic_DNA"/>
</dbReference>
<proteinExistence type="inferred from homology"/>
<dbReference type="Pfam" id="PF13041">
    <property type="entry name" value="PPR_2"/>
    <property type="match status" value="2"/>
</dbReference>
<feature type="repeat" description="PPR" evidence="3">
    <location>
        <begin position="33"/>
        <end position="63"/>
    </location>
</feature>
<dbReference type="Pfam" id="PF20430">
    <property type="entry name" value="Eplus_motif"/>
    <property type="match status" value="1"/>
</dbReference>
<dbReference type="InterPro" id="IPR046849">
    <property type="entry name" value="E2_motif"/>
</dbReference>
<dbReference type="Pfam" id="PF20431">
    <property type="entry name" value="E_motif"/>
    <property type="match status" value="1"/>
</dbReference>
<evidence type="ECO:0000313" key="5">
    <source>
        <dbReference type="Proteomes" id="UP001190926"/>
    </source>
</evidence>
<feature type="repeat" description="PPR" evidence="3">
    <location>
        <begin position="370"/>
        <end position="404"/>
    </location>
</feature>
<dbReference type="PROSITE" id="PS51375">
    <property type="entry name" value="PPR"/>
    <property type="match status" value="7"/>
</dbReference>
<evidence type="ECO:0000256" key="2">
    <source>
        <dbReference type="ARBA" id="ARBA00061659"/>
    </source>
</evidence>
<protein>
    <submittedName>
        <fullName evidence="4">Pentatricopeptide repeat superfamily protein</fullName>
    </submittedName>
</protein>
<dbReference type="NCBIfam" id="TIGR00756">
    <property type="entry name" value="PPR"/>
    <property type="match status" value="5"/>
</dbReference>